<comment type="function">
    <text evidence="7">Component of the 26S proteasome, a multiprotein complex involved in the ATP-dependent degradation of ubiquitinated proteins. This complex plays a key role in the maintenance of protein homeostasis by removing misfolded or damaged proteins, which could impair cellular functions, and by removing proteins whose functions are no longer required. Therefore, the proteasome participates in numerous cellular processes, including cell cycle progression, apoptosis, or DNA damage repair.</text>
</comment>
<reference evidence="10 11" key="1">
    <citation type="submission" date="2024-05" db="EMBL/GenBank/DDBJ databases">
        <title>Genetic variation in Jamaican populations of the coffee berry borer (Hypothenemus hampei).</title>
        <authorList>
            <person name="Errbii M."/>
            <person name="Myrie A."/>
        </authorList>
    </citation>
    <scope>NUCLEOTIDE SEQUENCE [LARGE SCALE GENOMIC DNA]</scope>
    <source>
        <strain evidence="10">JA-Hopewell-2020-01-JO</strain>
        <tissue evidence="10">Whole body</tissue>
    </source>
</reference>
<evidence type="ECO:0000256" key="3">
    <source>
        <dbReference type="ARBA" id="ARBA00014928"/>
    </source>
</evidence>
<dbReference type="InterPro" id="IPR041433">
    <property type="entry name" value="RPN1_C"/>
</dbReference>
<dbReference type="InterPro" id="IPR040892">
    <property type="entry name" value="RPN1_N"/>
</dbReference>
<proteinExistence type="inferred from homology"/>
<evidence type="ECO:0000256" key="7">
    <source>
        <dbReference type="PIRNR" id="PIRNR015965"/>
    </source>
</evidence>
<keyword evidence="5 7" id="KW-0647">Proteasome</keyword>
<keyword evidence="11" id="KW-1185">Reference proteome</keyword>
<keyword evidence="4" id="KW-0677">Repeat</keyword>
<dbReference type="GO" id="GO:0030234">
    <property type="term" value="F:enzyme regulator activity"/>
    <property type="evidence" value="ECO:0007669"/>
    <property type="project" value="UniProtKB-UniRule"/>
</dbReference>
<dbReference type="InterPro" id="IPR016024">
    <property type="entry name" value="ARM-type_fold"/>
</dbReference>
<dbReference type="PANTHER" id="PTHR10943">
    <property type="entry name" value="26S PROTEASOME NON-ATPASE REGULATORY SUBUNIT"/>
    <property type="match status" value="1"/>
</dbReference>
<evidence type="ECO:0000256" key="2">
    <source>
        <dbReference type="ARBA" id="ARBA00005460"/>
    </source>
</evidence>
<dbReference type="Proteomes" id="UP001566132">
    <property type="component" value="Unassembled WGS sequence"/>
</dbReference>
<dbReference type="InterPro" id="IPR016643">
    <property type="entry name" value="26S_Psome_Rpn1"/>
</dbReference>
<organism evidence="10 11">
    <name type="scientific">Hypothenemus hampei</name>
    <name type="common">Coffee berry borer</name>
    <dbReference type="NCBI Taxonomy" id="57062"/>
    <lineage>
        <taxon>Eukaryota</taxon>
        <taxon>Metazoa</taxon>
        <taxon>Ecdysozoa</taxon>
        <taxon>Arthropoda</taxon>
        <taxon>Hexapoda</taxon>
        <taxon>Insecta</taxon>
        <taxon>Pterygota</taxon>
        <taxon>Neoptera</taxon>
        <taxon>Endopterygota</taxon>
        <taxon>Coleoptera</taxon>
        <taxon>Polyphaga</taxon>
        <taxon>Cucujiformia</taxon>
        <taxon>Curculionidae</taxon>
        <taxon>Scolytinae</taxon>
        <taxon>Hypothenemus</taxon>
    </lineage>
</organism>
<feature type="domain" description="26S proteasome non-ATPase regulatory subunit RPN1 C-terminal" evidence="9">
    <location>
        <begin position="834"/>
        <end position="885"/>
    </location>
</feature>
<dbReference type="InterPro" id="IPR002015">
    <property type="entry name" value="Proteasome/cyclosome_rpt"/>
</dbReference>
<dbReference type="PIRSF" id="PIRSF015965">
    <property type="entry name" value="26S_Psome_Rpn1"/>
    <property type="match status" value="1"/>
</dbReference>
<dbReference type="GO" id="GO:0008540">
    <property type="term" value="C:proteasome regulatory particle, base subcomplex"/>
    <property type="evidence" value="ECO:0007669"/>
    <property type="project" value="UniProtKB-UniRule"/>
</dbReference>
<evidence type="ECO:0000256" key="4">
    <source>
        <dbReference type="ARBA" id="ARBA00022737"/>
    </source>
</evidence>
<dbReference type="PANTHER" id="PTHR10943:SF1">
    <property type="entry name" value="26S PROTEASOME NON-ATPASE REGULATORY SUBUNIT 2"/>
    <property type="match status" value="1"/>
</dbReference>
<feature type="domain" description="RPN1 N-terminal" evidence="8">
    <location>
        <begin position="26"/>
        <end position="329"/>
    </location>
</feature>
<comment type="caution">
    <text evidence="10">The sequence shown here is derived from an EMBL/GenBank/DDBJ whole genome shotgun (WGS) entry which is preliminary data.</text>
</comment>
<dbReference type="Pfam" id="PF18051">
    <property type="entry name" value="RPN1_C"/>
    <property type="match status" value="1"/>
</dbReference>
<dbReference type="Pfam" id="PF17781">
    <property type="entry name" value="RPN1_RPN2_N"/>
    <property type="match status" value="1"/>
</dbReference>
<dbReference type="SUPFAM" id="SSF48371">
    <property type="entry name" value="ARM repeat"/>
    <property type="match status" value="1"/>
</dbReference>
<dbReference type="Gene3D" id="1.25.10.10">
    <property type="entry name" value="Leucine-rich Repeat Variant"/>
    <property type="match status" value="1"/>
</dbReference>
<evidence type="ECO:0000256" key="5">
    <source>
        <dbReference type="ARBA" id="ARBA00022942"/>
    </source>
</evidence>
<sequence>MTGAAAATKPSRKEDLEEDKELQMELNLLVEKIIGPNEKLIPAALEMLKYLIRTSTTSMTSVPKPLKYLAPYYDQLKAFHKNVSKGNIKHSLADVISVLAIGTAGGEEAKKQRDCLKYCLMGTMRNIGDWGHEYIRQLESEIVEQLGLAHCEIGEHILQPLIKDILAFNCTHNAEIQACDLLMEIDCLPLLSEYINENTYQRICCYLTSCAKYTDKSERNEIMRLCYEEYIKFGEYVRSLIIGLQLNDDELIHNSFFRCKEKDVLNQLAFICARHLYPINVDSIEMNGYEDLTNILNNSFLSTFFLSLAKEFDVMEPKLPEDVYKTWLEPTSTKFHVLVENIDSAKQNLASTFVNGFVNAGFGCDKLMSNDAGNKWIYRNKEHGMLSATASLGLIFLWDVDGGLTPIDKYLYSHEDYIKSGALLALGLVNTRVRNECDPAFALLNEYVVSENEILQIGAILGIGIAYAGSYRDDILDLISAVLSNSCSLEVLGITSISCGLVSLGKPQTGIPSIILNTMIELNTKDPDNCKSIFMRLMALGLSLCYYGLRDDINVVSKTVEVFPEPLCSAAKNLLIMCAYAGSCDVLIIQELLKSLNDKTESSISTVQNKNIKQGKKSKKSSNEWDNLMGHALGALAVATISFGEEIGMEMVQRIFGHIGRYGEPSVRKTVPLAIALSSVSNPQLFVLDVLTKYSHDSDEDVACNALFGLGLIGCGTNNARLAANLRNLAVFHAKNPSQLFMVRIAQGLVHMGKGTITLNPMHTDRMLIDPVGMAGLIIITVALSDPHALILGKCHYLLYCISISIHPRWLLAVNQDLQITPVTVRVGQAVDVVGKAGSPKTITGIHTHSTPVLLAAGERAELATDQFQQCSPALDGICVLKEKQE</sequence>
<comment type="function">
    <text evidence="1">Binds to the intracellular domain of tumor necrosis factor type 1 receptor. The binding domain of TRAP1 and TRAP2 resides outside the death domain of TNFR1.</text>
</comment>
<evidence type="ECO:0000256" key="1">
    <source>
        <dbReference type="ARBA" id="ARBA00004031"/>
    </source>
</evidence>
<evidence type="ECO:0000313" key="10">
    <source>
        <dbReference type="EMBL" id="KAL1512972.1"/>
    </source>
</evidence>
<dbReference type="Pfam" id="PF01851">
    <property type="entry name" value="PC_rep"/>
    <property type="match status" value="1"/>
</dbReference>
<comment type="similarity">
    <text evidence="2 7">Belongs to the proteasome subunit S2 family.</text>
</comment>
<dbReference type="EMBL" id="JBDJPC010000002">
    <property type="protein sequence ID" value="KAL1512972.1"/>
    <property type="molecule type" value="Genomic_DNA"/>
</dbReference>
<accession>A0ABD1F5V8</accession>
<evidence type="ECO:0000313" key="11">
    <source>
        <dbReference type="Proteomes" id="UP001566132"/>
    </source>
</evidence>
<evidence type="ECO:0000259" key="9">
    <source>
        <dbReference type="Pfam" id="PF18051"/>
    </source>
</evidence>
<protein>
    <recommendedName>
        <fullName evidence="3 7">26S proteasome non-ATPase regulatory subunit 2</fullName>
    </recommendedName>
</protein>
<comment type="subunit">
    <text evidence="6">Component of the 19S proteasome regulatory particle complex. The 26S proteasome consists of a 20S core particle (CP) and two 19S regulatory subunits (RP). The regulatory particle is made of a lid composed of 9 subunits, a base containing 6 ATPases and few additional components including PSMD2. Interacts with RPGRIP1L. Interacts with CRY1 in a KDM8-dependent manner. Interacts (via C-terminus) with phosphatase UBLCP1 (via ubiquitin-like domain); the interaction recruits UBLCP1 to the 19S regulatory particle where it dephosphorylates 19S subunit PSMC2/RPT1 which impairs PSMC2 ATPase activity and disrupts 26S proteasome assembly.</text>
</comment>
<dbReference type="InterPro" id="IPR011989">
    <property type="entry name" value="ARM-like"/>
</dbReference>
<evidence type="ECO:0000256" key="6">
    <source>
        <dbReference type="ARBA" id="ARBA00046857"/>
    </source>
</evidence>
<name>A0ABD1F5V8_HYPHA</name>
<dbReference type="AlphaFoldDB" id="A0ABD1F5V8"/>
<evidence type="ECO:0000259" key="8">
    <source>
        <dbReference type="Pfam" id="PF17781"/>
    </source>
</evidence>
<gene>
    <name evidence="10" type="ORF">ABEB36_002467</name>
</gene>